<accession>A0A5B7DVP2</accession>
<dbReference type="Proteomes" id="UP000324222">
    <property type="component" value="Unassembled WGS sequence"/>
</dbReference>
<evidence type="ECO:0000313" key="2">
    <source>
        <dbReference type="Proteomes" id="UP000324222"/>
    </source>
</evidence>
<name>A0A5B7DVP2_PORTR</name>
<proteinExistence type="predicted"/>
<evidence type="ECO:0000313" key="1">
    <source>
        <dbReference type="EMBL" id="MPC25066.1"/>
    </source>
</evidence>
<gene>
    <name evidence="1" type="ORF">E2C01_018165</name>
</gene>
<organism evidence="1 2">
    <name type="scientific">Portunus trituberculatus</name>
    <name type="common">Swimming crab</name>
    <name type="synonym">Neptunus trituberculatus</name>
    <dbReference type="NCBI Taxonomy" id="210409"/>
    <lineage>
        <taxon>Eukaryota</taxon>
        <taxon>Metazoa</taxon>
        <taxon>Ecdysozoa</taxon>
        <taxon>Arthropoda</taxon>
        <taxon>Crustacea</taxon>
        <taxon>Multicrustacea</taxon>
        <taxon>Malacostraca</taxon>
        <taxon>Eumalacostraca</taxon>
        <taxon>Eucarida</taxon>
        <taxon>Decapoda</taxon>
        <taxon>Pleocyemata</taxon>
        <taxon>Brachyura</taxon>
        <taxon>Eubrachyura</taxon>
        <taxon>Portunoidea</taxon>
        <taxon>Portunidae</taxon>
        <taxon>Portuninae</taxon>
        <taxon>Portunus</taxon>
    </lineage>
</organism>
<reference evidence="1 2" key="1">
    <citation type="submission" date="2019-05" db="EMBL/GenBank/DDBJ databases">
        <title>Another draft genome of Portunus trituberculatus and its Hox gene families provides insights of decapod evolution.</title>
        <authorList>
            <person name="Jeong J.-H."/>
            <person name="Song I."/>
            <person name="Kim S."/>
            <person name="Choi T."/>
            <person name="Kim D."/>
            <person name="Ryu S."/>
            <person name="Kim W."/>
        </authorList>
    </citation>
    <scope>NUCLEOTIDE SEQUENCE [LARGE SCALE GENOMIC DNA]</scope>
    <source>
        <tissue evidence="1">Muscle</tissue>
    </source>
</reference>
<comment type="caution">
    <text evidence="1">The sequence shown here is derived from an EMBL/GenBank/DDBJ whole genome shotgun (WGS) entry which is preliminary data.</text>
</comment>
<dbReference type="EMBL" id="VSRR010001411">
    <property type="protein sequence ID" value="MPC25066.1"/>
    <property type="molecule type" value="Genomic_DNA"/>
</dbReference>
<dbReference type="AlphaFoldDB" id="A0A5B7DVP2"/>
<keyword evidence="2" id="KW-1185">Reference proteome</keyword>
<protein>
    <submittedName>
        <fullName evidence="1">Uncharacterized protein</fullName>
    </submittedName>
</protein>
<sequence length="107" mass="11374">MLGILFPDSAPDAACRPPLWSAALPDRTLVPGYCVITPSSVTSPLSRPPPLYASFHLSTRAGRHLITPFISPDAPDTPAVTIAALPHCFLSLTPSVRTAPRSPSHYC</sequence>